<evidence type="ECO:0000256" key="1">
    <source>
        <dbReference type="ARBA" id="ARBA00006484"/>
    </source>
</evidence>
<dbReference type="Pfam" id="PF13561">
    <property type="entry name" value="adh_short_C2"/>
    <property type="match status" value="1"/>
</dbReference>
<dbReference type="SUPFAM" id="SSF51735">
    <property type="entry name" value="NAD(P)-binding Rossmann-fold domains"/>
    <property type="match status" value="1"/>
</dbReference>
<dbReference type="RefSeq" id="WP_091415749.1">
    <property type="nucleotide sequence ID" value="NZ_LT629749.1"/>
</dbReference>
<proteinExistence type="inferred from homology"/>
<organism evidence="4 5">
    <name type="scientific">Friedmanniella luteola</name>
    <dbReference type="NCBI Taxonomy" id="546871"/>
    <lineage>
        <taxon>Bacteria</taxon>
        <taxon>Bacillati</taxon>
        <taxon>Actinomycetota</taxon>
        <taxon>Actinomycetes</taxon>
        <taxon>Propionibacteriales</taxon>
        <taxon>Nocardioidaceae</taxon>
        <taxon>Friedmanniella</taxon>
    </lineage>
</organism>
<dbReference type="PRINTS" id="PR00080">
    <property type="entry name" value="SDRFAMILY"/>
</dbReference>
<dbReference type="InterPro" id="IPR020904">
    <property type="entry name" value="Sc_DH/Rdtase_CS"/>
</dbReference>
<keyword evidence="5" id="KW-1185">Reference proteome</keyword>
<dbReference type="PROSITE" id="PS00061">
    <property type="entry name" value="ADH_SHORT"/>
    <property type="match status" value="1"/>
</dbReference>
<feature type="domain" description="Ketoreductase" evidence="3">
    <location>
        <begin position="12"/>
        <end position="188"/>
    </location>
</feature>
<dbReference type="Gene3D" id="3.40.50.720">
    <property type="entry name" value="NAD(P)-binding Rossmann-like Domain"/>
    <property type="match status" value="1"/>
</dbReference>
<name>A0A1H2A2Z2_9ACTN</name>
<evidence type="ECO:0000313" key="4">
    <source>
        <dbReference type="EMBL" id="SDT40259.1"/>
    </source>
</evidence>
<dbReference type="PRINTS" id="PR00081">
    <property type="entry name" value="GDHRDH"/>
</dbReference>
<evidence type="ECO:0000313" key="5">
    <source>
        <dbReference type="Proteomes" id="UP000199092"/>
    </source>
</evidence>
<evidence type="ECO:0000256" key="2">
    <source>
        <dbReference type="ARBA" id="ARBA00023002"/>
    </source>
</evidence>
<dbReference type="PANTHER" id="PTHR43639">
    <property type="entry name" value="OXIDOREDUCTASE, SHORT-CHAIN DEHYDROGENASE/REDUCTASE FAMILY (AFU_ORTHOLOGUE AFUA_5G02870)"/>
    <property type="match status" value="1"/>
</dbReference>
<protein>
    <submittedName>
        <fullName evidence="4">Meso-butanediol dehydrogenase / (S,S)-butanediol dehydrogenase / diacetyl reductase</fullName>
    </submittedName>
</protein>
<dbReference type="SMART" id="SM00822">
    <property type="entry name" value="PKS_KR"/>
    <property type="match status" value="1"/>
</dbReference>
<dbReference type="OrthoDB" id="517007at2"/>
<evidence type="ECO:0000259" key="3">
    <source>
        <dbReference type="SMART" id="SM00822"/>
    </source>
</evidence>
<dbReference type="EMBL" id="LT629749">
    <property type="protein sequence ID" value="SDT40259.1"/>
    <property type="molecule type" value="Genomic_DNA"/>
</dbReference>
<dbReference type="InterPro" id="IPR002347">
    <property type="entry name" value="SDR_fam"/>
</dbReference>
<dbReference type="InterPro" id="IPR057326">
    <property type="entry name" value="KR_dom"/>
</dbReference>
<reference evidence="4 5" key="1">
    <citation type="submission" date="2016-10" db="EMBL/GenBank/DDBJ databases">
        <authorList>
            <person name="de Groot N.N."/>
        </authorList>
    </citation>
    <scope>NUCLEOTIDE SEQUENCE [LARGE SCALE GENOMIC DNA]</scope>
    <source>
        <strain evidence="4 5">DSM 21741</strain>
    </source>
</reference>
<gene>
    <name evidence="4" type="ORF">SAMN04488543_4179</name>
</gene>
<keyword evidence="2" id="KW-0560">Oxidoreductase</keyword>
<sequence>MSTHNRYAFEGKVVLVTGGGSGIGQAIARAFLENGARVAVVGRRRDRLDETLAGHPADRVLAVAADIADPAQAADVVPAVVAHFGGLDVFVNNAAAYLNKPFAEMTGAEWEQLRRTNVDAFVQLAQAALPELEKTGGNLVAVGSVSGQRGDWGQSGYNATKAAVMNFVQSLALDYGARGVRVNSVAPAFTRTEVTAGMGDDPETLAPFVNRIALGRPGEPDDIAPAVLFLASPDAGYVTGATLAVDGGTSASTGQPHVG</sequence>
<dbReference type="Proteomes" id="UP000199092">
    <property type="component" value="Chromosome I"/>
</dbReference>
<dbReference type="CDD" id="cd05233">
    <property type="entry name" value="SDR_c"/>
    <property type="match status" value="1"/>
</dbReference>
<dbReference type="FunFam" id="3.40.50.720:FF:000084">
    <property type="entry name" value="Short-chain dehydrogenase reductase"/>
    <property type="match status" value="1"/>
</dbReference>
<dbReference type="InterPro" id="IPR036291">
    <property type="entry name" value="NAD(P)-bd_dom_sf"/>
</dbReference>
<accession>A0A1H2A2Z2</accession>
<dbReference type="PANTHER" id="PTHR43639:SF9">
    <property type="entry name" value="BLL5898 PROTEIN"/>
    <property type="match status" value="1"/>
</dbReference>
<dbReference type="NCBIfam" id="NF005559">
    <property type="entry name" value="PRK07231.1"/>
    <property type="match status" value="1"/>
</dbReference>
<dbReference type="AlphaFoldDB" id="A0A1H2A2Z2"/>
<dbReference type="STRING" id="546871.SAMN04488543_4179"/>
<comment type="similarity">
    <text evidence="1">Belongs to the short-chain dehydrogenases/reductases (SDR) family.</text>
</comment>
<dbReference type="GO" id="GO:0016491">
    <property type="term" value="F:oxidoreductase activity"/>
    <property type="evidence" value="ECO:0007669"/>
    <property type="project" value="UniProtKB-KW"/>
</dbReference>